<gene>
    <name evidence="1" type="ORF">AAFF_G00401980</name>
</gene>
<evidence type="ECO:0000313" key="2">
    <source>
        <dbReference type="Proteomes" id="UP001221898"/>
    </source>
</evidence>
<organism evidence="1 2">
    <name type="scientific">Aldrovandia affinis</name>
    <dbReference type="NCBI Taxonomy" id="143900"/>
    <lineage>
        <taxon>Eukaryota</taxon>
        <taxon>Metazoa</taxon>
        <taxon>Chordata</taxon>
        <taxon>Craniata</taxon>
        <taxon>Vertebrata</taxon>
        <taxon>Euteleostomi</taxon>
        <taxon>Actinopterygii</taxon>
        <taxon>Neopterygii</taxon>
        <taxon>Teleostei</taxon>
        <taxon>Notacanthiformes</taxon>
        <taxon>Halosauridae</taxon>
        <taxon>Aldrovandia</taxon>
    </lineage>
</organism>
<evidence type="ECO:0000313" key="1">
    <source>
        <dbReference type="EMBL" id="KAJ8415641.1"/>
    </source>
</evidence>
<dbReference type="Proteomes" id="UP001221898">
    <property type="component" value="Unassembled WGS sequence"/>
</dbReference>
<sequence length="66" mass="7356">MDAVVLSLQDLIFYFRPGGGVEQEKQTKLRSLKNRPEPVPGGGILEVLYCVLIESPEVLNIIQENT</sequence>
<name>A0AAD7T8N5_9TELE</name>
<comment type="caution">
    <text evidence="1">The sequence shown here is derived from an EMBL/GenBank/DDBJ whole genome shotgun (WGS) entry which is preliminary data.</text>
</comment>
<proteinExistence type="predicted"/>
<dbReference type="AlphaFoldDB" id="A0AAD7T8N5"/>
<dbReference type="EMBL" id="JAINUG010000008">
    <property type="protein sequence ID" value="KAJ8415641.1"/>
    <property type="molecule type" value="Genomic_DNA"/>
</dbReference>
<reference evidence="1" key="1">
    <citation type="journal article" date="2023" name="Science">
        <title>Genome structures resolve the early diversification of teleost fishes.</title>
        <authorList>
            <person name="Parey E."/>
            <person name="Louis A."/>
            <person name="Montfort J."/>
            <person name="Bouchez O."/>
            <person name="Roques C."/>
            <person name="Iampietro C."/>
            <person name="Lluch J."/>
            <person name="Castinel A."/>
            <person name="Donnadieu C."/>
            <person name="Desvignes T."/>
            <person name="Floi Bucao C."/>
            <person name="Jouanno E."/>
            <person name="Wen M."/>
            <person name="Mejri S."/>
            <person name="Dirks R."/>
            <person name="Jansen H."/>
            <person name="Henkel C."/>
            <person name="Chen W.J."/>
            <person name="Zahm M."/>
            <person name="Cabau C."/>
            <person name="Klopp C."/>
            <person name="Thompson A.W."/>
            <person name="Robinson-Rechavi M."/>
            <person name="Braasch I."/>
            <person name="Lecointre G."/>
            <person name="Bobe J."/>
            <person name="Postlethwait J.H."/>
            <person name="Berthelot C."/>
            <person name="Roest Crollius H."/>
            <person name="Guiguen Y."/>
        </authorList>
    </citation>
    <scope>NUCLEOTIDE SEQUENCE</scope>
    <source>
        <strain evidence="1">NC1722</strain>
    </source>
</reference>
<keyword evidence="2" id="KW-1185">Reference proteome</keyword>
<dbReference type="Gene3D" id="1.25.10.30">
    <property type="entry name" value="IP3 receptor type 1 binding core, RIH domain"/>
    <property type="match status" value="1"/>
</dbReference>
<accession>A0AAD7T8N5</accession>
<protein>
    <submittedName>
        <fullName evidence="1">Uncharacterized protein</fullName>
    </submittedName>
</protein>